<reference evidence="2" key="3">
    <citation type="submission" date="2023-08" db="EMBL/GenBank/DDBJ databases">
        <title>Complete genome sequence of Xanthomonas indica.</title>
        <authorList>
            <person name="Patil P.B."/>
            <person name="Rana R."/>
        </authorList>
    </citation>
    <scope>NUCLEOTIDE SEQUENCE</scope>
    <source>
        <strain evidence="2">PPL560</strain>
    </source>
</reference>
<protein>
    <submittedName>
        <fullName evidence="2">Uncharacterized protein</fullName>
    </submittedName>
</protein>
<proteinExistence type="predicted"/>
<evidence type="ECO:0000313" key="3">
    <source>
        <dbReference type="Proteomes" id="UP001430647"/>
    </source>
</evidence>
<reference evidence="1 3" key="1">
    <citation type="journal article" date="2022" name="Curr. Microbiol.">
        <title>Xanthomonas indica sp. nov., a Novel Member of Non-Pathogenic Xanthomonas Community from Healthy Rice Seeds.</title>
        <authorList>
            <person name="Rana R."/>
            <person name="Madhavan V.N."/>
            <person name="Saroha T."/>
            <person name="Bansal K."/>
            <person name="Kaur A."/>
            <person name="Sonti R.V."/>
            <person name="Patel H.K."/>
            <person name="Patil P.B."/>
        </authorList>
    </citation>
    <scope>NUCLEOTIDE SEQUENCE [LARGE SCALE GENOMIC DNA]</scope>
    <source>
        <strain evidence="1 3">PPL560</strain>
    </source>
</reference>
<gene>
    <name evidence="1" type="ORF">L3V74_12290</name>
    <name evidence="2" type="ORF">Q7W82_04885</name>
</gene>
<keyword evidence="3" id="KW-1185">Reference proteome</keyword>
<name>A0AAU8I887_9XANT</name>
<reference evidence="1" key="2">
    <citation type="submission" date="2022-01" db="EMBL/GenBank/DDBJ databases">
        <authorList>
            <person name="Rana R."/>
            <person name="Patil P.B."/>
        </authorList>
    </citation>
    <scope>NUCLEOTIDE SEQUENCE</scope>
    <source>
        <strain evidence="1">PPL560</strain>
    </source>
</reference>
<dbReference type="RefSeq" id="WP_242160250.1">
    <property type="nucleotide sequence ID" value="NZ_CP131914.1"/>
</dbReference>
<dbReference type="EMBL" id="JAKJPQ010000009">
    <property type="protein sequence ID" value="MCI2262323.1"/>
    <property type="molecule type" value="Genomic_DNA"/>
</dbReference>
<organism evidence="2">
    <name type="scientific">Xanthomonas indica</name>
    <dbReference type="NCBI Taxonomy" id="2912242"/>
    <lineage>
        <taxon>Bacteria</taxon>
        <taxon>Pseudomonadati</taxon>
        <taxon>Pseudomonadota</taxon>
        <taxon>Gammaproteobacteria</taxon>
        <taxon>Lysobacterales</taxon>
        <taxon>Lysobacteraceae</taxon>
        <taxon>Xanthomonas</taxon>
    </lineage>
</organism>
<sequence length="89" mass="9068">MPIRIDPDKISLGKNAEVLFDGSEASTAAAVEALATRRFGIRATNEVCNGTNPACTNTKDYSLGSNTNCTNKGSCITPTPGPGPGPGQG</sequence>
<evidence type="ECO:0000313" key="1">
    <source>
        <dbReference type="EMBL" id="MCI2262323.1"/>
    </source>
</evidence>
<accession>A0AAU8I887</accession>
<dbReference type="Proteomes" id="UP001430647">
    <property type="component" value="Unassembled WGS sequence"/>
</dbReference>
<dbReference type="AlphaFoldDB" id="A0AAU8I887"/>
<dbReference type="EMBL" id="CP131914">
    <property type="protein sequence ID" value="XCI81498.1"/>
    <property type="molecule type" value="Genomic_DNA"/>
</dbReference>
<dbReference type="KEGG" id="xin:Q7W82_04885"/>
<evidence type="ECO:0000313" key="2">
    <source>
        <dbReference type="EMBL" id="XCI81498.1"/>
    </source>
</evidence>